<reference evidence="3 4" key="1">
    <citation type="submission" date="2019-08" db="EMBL/GenBank/DDBJ databases">
        <title>Pseudomonas haemolytica sp. nov. isolated from raw milk and skim milk concentrate.</title>
        <authorList>
            <person name="Hofmann K."/>
            <person name="Huptas C."/>
            <person name="Doll E."/>
            <person name="Scherer S."/>
            <person name="Wenning M."/>
        </authorList>
    </citation>
    <scope>NUCLEOTIDE SEQUENCE [LARGE SCALE GENOMIC DNA]</scope>
    <source>
        <strain evidence="3 4">DSM 108987</strain>
    </source>
</reference>
<protein>
    <recommendedName>
        <fullName evidence="1">CdiI immunity protein domain-containing protein</fullName>
    </recommendedName>
</protein>
<accession>A0A5P1D8L3</accession>
<dbReference type="CDD" id="cd20687">
    <property type="entry name" value="CdiI_Ykris-like"/>
    <property type="match status" value="1"/>
</dbReference>
<dbReference type="RefSeq" id="WP_153870804.1">
    <property type="nucleotide sequence ID" value="NZ_JAEKCT010000002.1"/>
</dbReference>
<dbReference type="AlphaFoldDB" id="A0A5P1D8L3"/>
<organism evidence="3 4">
    <name type="scientific">Pseudomonas haemolytica</name>
    <dbReference type="NCBI Taxonomy" id="2600065"/>
    <lineage>
        <taxon>Bacteria</taxon>
        <taxon>Pseudomonadati</taxon>
        <taxon>Pseudomonadota</taxon>
        <taxon>Gammaproteobacteria</taxon>
        <taxon>Pseudomonadales</taxon>
        <taxon>Pseudomonadaceae</taxon>
        <taxon>Pseudomonas</taxon>
    </lineage>
</organism>
<dbReference type="OrthoDB" id="3786912at2"/>
<evidence type="ECO:0000313" key="5">
    <source>
        <dbReference type="Proteomes" id="UP000620382"/>
    </source>
</evidence>
<keyword evidence="5" id="KW-1185">Reference proteome</keyword>
<dbReference type="Pfam" id="PF18593">
    <property type="entry name" value="CdiI_2"/>
    <property type="match status" value="1"/>
</dbReference>
<proteinExistence type="predicted"/>
<evidence type="ECO:0000313" key="2">
    <source>
        <dbReference type="EMBL" id="MBK3458150.1"/>
    </source>
</evidence>
<evidence type="ECO:0000313" key="3">
    <source>
        <dbReference type="EMBL" id="MRJ36787.1"/>
    </source>
</evidence>
<feature type="domain" description="CdiI immunity protein" evidence="1">
    <location>
        <begin position="5"/>
        <end position="94"/>
    </location>
</feature>
<name>A0A5P1D8L3_9PSED</name>
<reference evidence="2 5" key="2">
    <citation type="submission" date="2021-01" db="EMBL/GenBank/DDBJ databases">
        <title>Antibiotic resistance and phylogeny of Pseudomonas spp. isolated over three decades from chicken meat in the Norwegian food chain.</title>
        <authorList>
            <person name="Moen B."/>
        </authorList>
    </citation>
    <scope>NUCLEOTIDE SEQUENCE [LARGE SCALE GENOMIC DNA]</scope>
    <source>
        <strain evidence="2 5">MF6766</strain>
    </source>
</reference>
<evidence type="ECO:0000313" key="4">
    <source>
        <dbReference type="Proteomes" id="UP000408764"/>
    </source>
</evidence>
<dbReference type="Proteomes" id="UP000620382">
    <property type="component" value="Unassembled WGS sequence"/>
</dbReference>
<comment type="caution">
    <text evidence="3">The sequence shown here is derived from an EMBL/GenBank/DDBJ whole genome shotgun (WGS) entry which is preliminary data.</text>
</comment>
<sequence>MNNQLTELQQFFGAYFHQDWIEEHATADEVIDAFLLDSSMDVIATVKKEILELIKSYTNESNFLEKLLHEQYCYYYYPHEWASGPLWLSHVVSKFENYLFFNKEINRTLKLLN</sequence>
<dbReference type="Proteomes" id="UP000408764">
    <property type="component" value="Unassembled WGS sequence"/>
</dbReference>
<dbReference type="EMBL" id="VOIW01000002">
    <property type="protein sequence ID" value="MRJ36787.1"/>
    <property type="molecule type" value="Genomic_DNA"/>
</dbReference>
<dbReference type="InterPro" id="IPR041129">
    <property type="entry name" value="CdiI_2"/>
</dbReference>
<dbReference type="EMBL" id="JAENSR010000001">
    <property type="protein sequence ID" value="MBK3458150.1"/>
    <property type="molecule type" value="Genomic_DNA"/>
</dbReference>
<gene>
    <name evidence="3" type="ORF">FRT59_07360</name>
    <name evidence="2" type="ORF">JJD71_03610</name>
</gene>
<evidence type="ECO:0000259" key="1">
    <source>
        <dbReference type="Pfam" id="PF18593"/>
    </source>
</evidence>